<dbReference type="PROSITE" id="PS00072">
    <property type="entry name" value="ACYL_COA_DH_1"/>
    <property type="match status" value="1"/>
</dbReference>
<dbReference type="GO" id="GO:0050660">
    <property type="term" value="F:flavin adenine dinucleotide binding"/>
    <property type="evidence" value="ECO:0007669"/>
    <property type="project" value="InterPro"/>
</dbReference>
<dbReference type="Pfam" id="PF02771">
    <property type="entry name" value="Acyl-CoA_dh_N"/>
    <property type="match status" value="1"/>
</dbReference>
<dbReference type="Gene3D" id="1.10.540.10">
    <property type="entry name" value="Acyl-CoA dehydrogenase/oxidase, N-terminal domain"/>
    <property type="match status" value="1"/>
</dbReference>
<evidence type="ECO:0000256" key="2">
    <source>
        <dbReference type="ARBA" id="ARBA00009347"/>
    </source>
</evidence>
<dbReference type="GO" id="GO:0003995">
    <property type="term" value="F:acyl-CoA dehydrogenase activity"/>
    <property type="evidence" value="ECO:0007669"/>
    <property type="project" value="InterPro"/>
</dbReference>
<evidence type="ECO:0000313" key="8">
    <source>
        <dbReference type="EMBL" id="TWO71389.1"/>
    </source>
</evidence>
<dbReference type="Proteomes" id="UP000318199">
    <property type="component" value="Unassembled WGS sequence"/>
</dbReference>
<dbReference type="EMBL" id="VOBQ01000008">
    <property type="protein sequence ID" value="TWO71389.1"/>
    <property type="molecule type" value="Genomic_DNA"/>
</dbReference>
<evidence type="ECO:0000256" key="3">
    <source>
        <dbReference type="ARBA" id="ARBA00022630"/>
    </source>
</evidence>
<evidence type="ECO:0000256" key="4">
    <source>
        <dbReference type="ARBA" id="ARBA00022827"/>
    </source>
</evidence>
<proteinExistence type="inferred from homology"/>
<keyword evidence="4" id="KW-0274">FAD</keyword>
<dbReference type="AlphaFoldDB" id="A0A562ZS17"/>
<dbReference type="InterPro" id="IPR009100">
    <property type="entry name" value="AcylCoA_DH/oxidase_NM_dom_sf"/>
</dbReference>
<sequence>MDFELSEEQRAITETTRRFVEKEMPRQQVLQWVRDKVEPPQELFKKLGKMGYYGFLLPEAYSGLERPDPMGMLAFVEQFARASSAITTAWGRVAVILAPMVAKFGTQAQKDIVLPKVMAGEIFMALGLTEPGSGSDAASLRTTAVKRADGHWVISGEKLYCSQAKSAGFLILAARTDPHAVKQEGISTFLIPNPGSNPAIELTRIETMGLGPVPTFSAHFRDLVLPPDALIGPENKGWQCVLGGLDNERLYHGAIGVGASQAIIDEVVVYLKQRVQFGKPLSKLQSVRHKIVDMQLRTDAARLLVYRGASVLEKTGACHNEASFAKVAGAECYMHCAYTGLHLLGGYGYTVDSGLPMHFQDAKLFEIGGGAMEVQRDIIARGMGL</sequence>
<dbReference type="InterPro" id="IPR009075">
    <property type="entry name" value="AcylCo_DH/oxidase_C"/>
</dbReference>
<dbReference type="RefSeq" id="WP_145893000.1">
    <property type="nucleotide sequence ID" value="NZ_VOBQ01000008.1"/>
</dbReference>
<reference evidence="8 9" key="1">
    <citation type="submission" date="2019-07" db="EMBL/GenBank/DDBJ databases">
        <title>Caenimonas sedimenti sp. nov., isolated from activated sludge.</title>
        <authorList>
            <person name="Xu J."/>
        </authorList>
    </citation>
    <scope>NUCLEOTIDE SEQUENCE [LARGE SCALE GENOMIC DNA]</scope>
    <source>
        <strain evidence="8 9">HX-9-20</strain>
    </source>
</reference>
<dbReference type="OrthoDB" id="8872273at2"/>
<dbReference type="InterPro" id="IPR013786">
    <property type="entry name" value="AcylCoA_DH/ox_N"/>
</dbReference>
<dbReference type="Pfam" id="PF02770">
    <property type="entry name" value="Acyl-CoA_dh_M"/>
    <property type="match status" value="1"/>
</dbReference>
<name>A0A562ZS17_9BURK</name>
<keyword evidence="3" id="KW-0285">Flavoprotein</keyword>
<keyword evidence="9" id="KW-1185">Reference proteome</keyword>
<evidence type="ECO:0000259" key="6">
    <source>
        <dbReference type="Pfam" id="PF02770"/>
    </source>
</evidence>
<feature type="domain" description="Acyl-CoA dehydrogenase/oxidase N-terminal" evidence="7">
    <location>
        <begin position="6"/>
        <end position="121"/>
    </location>
</feature>
<evidence type="ECO:0000259" key="7">
    <source>
        <dbReference type="Pfam" id="PF02771"/>
    </source>
</evidence>
<dbReference type="InterPro" id="IPR006091">
    <property type="entry name" value="Acyl-CoA_Oxase/DH_mid-dom"/>
</dbReference>
<dbReference type="InterPro" id="IPR046373">
    <property type="entry name" value="Acyl-CoA_Oxase/DH_mid-dom_sf"/>
</dbReference>
<feature type="domain" description="Acyl-CoA dehydrogenase/oxidase C-terminal" evidence="5">
    <location>
        <begin position="235"/>
        <end position="383"/>
    </location>
</feature>
<dbReference type="Gene3D" id="1.20.140.10">
    <property type="entry name" value="Butyryl-CoA Dehydrogenase, subunit A, domain 3"/>
    <property type="match status" value="1"/>
</dbReference>
<dbReference type="SUPFAM" id="SSF56645">
    <property type="entry name" value="Acyl-CoA dehydrogenase NM domain-like"/>
    <property type="match status" value="1"/>
</dbReference>
<dbReference type="SUPFAM" id="SSF47203">
    <property type="entry name" value="Acyl-CoA dehydrogenase C-terminal domain-like"/>
    <property type="match status" value="1"/>
</dbReference>
<comment type="cofactor">
    <cofactor evidence="1">
        <name>FAD</name>
        <dbReference type="ChEBI" id="CHEBI:57692"/>
    </cofactor>
</comment>
<evidence type="ECO:0000313" key="9">
    <source>
        <dbReference type="Proteomes" id="UP000318199"/>
    </source>
</evidence>
<comment type="similarity">
    <text evidence="2">Belongs to the acyl-CoA dehydrogenase family.</text>
</comment>
<evidence type="ECO:0000259" key="5">
    <source>
        <dbReference type="Pfam" id="PF00441"/>
    </source>
</evidence>
<gene>
    <name evidence="8" type="ORF">FN976_10730</name>
</gene>
<organism evidence="8 9">
    <name type="scientific">Caenimonas sedimenti</name>
    <dbReference type="NCBI Taxonomy" id="2596921"/>
    <lineage>
        <taxon>Bacteria</taxon>
        <taxon>Pseudomonadati</taxon>
        <taxon>Pseudomonadota</taxon>
        <taxon>Betaproteobacteria</taxon>
        <taxon>Burkholderiales</taxon>
        <taxon>Comamonadaceae</taxon>
        <taxon>Caenimonas</taxon>
    </lineage>
</organism>
<dbReference type="InterPro" id="IPR036250">
    <property type="entry name" value="AcylCo_DH-like_C"/>
</dbReference>
<dbReference type="InterPro" id="IPR006089">
    <property type="entry name" value="Acyl-CoA_DH_CS"/>
</dbReference>
<dbReference type="Pfam" id="PF00441">
    <property type="entry name" value="Acyl-CoA_dh_1"/>
    <property type="match status" value="1"/>
</dbReference>
<comment type="caution">
    <text evidence="8">The sequence shown here is derived from an EMBL/GenBank/DDBJ whole genome shotgun (WGS) entry which is preliminary data.</text>
</comment>
<dbReference type="InterPro" id="IPR037069">
    <property type="entry name" value="AcylCoA_DH/ox_N_sf"/>
</dbReference>
<dbReference type="Gene3D" id="2.40.110.10">
    <property type="entry name" value="Butyryl-CoA Dehydrogenase, subunit A, domain 2"/>
    <property type="match status" value="1"/>
</dbReference>
<dbReference type="PANTHER" id="PTHR43884">
    <property type="entry name" value="ACYL-COA DEHYDROGENASE"/>
    <property type="match status" value="1"/>
</dbReference>
<feature type="domain" description="Acyl-CoA oxidase/dehydrogenase middle" evidence="6">
    <location>
        <begin position="125"/>
        <end position="222"/>
    </location>
</feature>
<evidence type="ECO:0000256" key="1">
    <source>
        <dbReference type="ARBA" id="ARBA00001974"/>
    </source>
</evidence>
<dbReference type="PANTHER" id="PTHR43884:SF37">
    <property type="entry name" value="ACYL-COA DEHYDROGENASE"/>
    <property type="match status" value="1"/>
</dbReference>
<protein>
    <submittedName>
        <fullName evidence="8">Acyl-CoA dehydrogenase</fullName>
    </submittedName>
</protein>
<accession>A0A562ZS17</accession>